<dbReference type="Pfam" id="PF00248">
    <property type="entry name" value="Aldo_ket_red"/>
    <property type="match status" value="1"/>
</dbReference>
<feature type="domain" description="NADP-dependent oxidoreductase" evidence="8">
    <location>
        <begin position="76"/>
        <end position="323"/>
    </location>
</feature>
<evidence type="ECO:0000256" key="7">
    <source>
        <dbReference type="SAM" id="SignalP"/>
    </source>
</evidence>
<evidence type="ECO:0000259" key="8">
    <source>
        <dbReference type="Pfam" id="PF00248"/>
    </source>
</evidence>
<dbReference type="PANTHER" id="PTHR43827:SF3">
    <property type="entry name" value="NADP-DEPENDENT OXIDOREDUCTASE DOMAIN-CONTAINING PROTEIN"/>
    <property type="match status" value="1"/>
</dbReference>
<evidence type="ECO:0000256" key="5">
    <source>
        <dbReference type="PIRSR" id="PIRSR000097-2"/>
    </source>
</evidence>
<dbReference type="RefSeq" id="WP_218149494.1">
    <property type="nucleotide sequence ID" value="NZ_FONL01000003.1"/>
</dbReference>
<dbReference type="PRINTS" id="PR00069">
    <property type="entry name" value="ALDKETRDTASE"/>
</dbReference>
<keyword evidence="3" id="KW-0560">Oxidoreductase</keyword>
<dbReference type="InterPro" id="IPR036812">
    <property type="entry name" value="NAD(P)_OxRdtase_dom_sf"/>
</dbReference>
<dbReference type="InterPro" id="IPR018170">
    <property type="entry name" value="Aldo/ket_reductase_CS"/>
</dbReference>
<feature type="site" description="Lowers pKa of active site Tyr" evidence="6">
    <location>
        <position position="138"/>
    </location>
</feature>
<dbReference type="AlphaFoldDB" id="A0A1I1Z5V3"/>
<evidence type="ECO:0000313" key="10">
    <source>
        <dbReference type="Proteomes" id="UP000198896"/>
    </source>
</evidence>
<dbReference type="InterPro" id="IPR020471">
    <property type="entry name" value="AKR"/>
</dbReference>
<gene>
    <name evidence="9" type="ORF">SAMN05216245_103156</name>
</gene>
<dbReference type="EMBL" id="FONL01000003">
    <property type="protein sequence ID" value="SFE27224.1"/>
    <property type="molecule type" value="Genomic_DNA"/>
</dbReference>
<proteinExistence type="inferred from homology"/>
<evidence type="ECO:0000256" key="4">
    <source>
        <dbReference type="PIRSR" id="PIRSR000097-1"/>
    </source>
</evidence>
<keyword evidence="10" id="KW-1185">Reference proteome</keyword>
<name>A0A1I1Z5V3_9FIRM</name>
<dbReference type="SUPFAM" id="SSF51430">
    <property type="entry name" value="NAD(P)-linked oxidoreductase"/>
    <property type="match status" value="1"/>
</dbReference>
<evidence type="ECO:0000313" key="9">
    <source>
        <dbReference type="EMBL" id="SFE27224.1"/>
    </source>
</evidence>
<dbReference type="CDD" id="cd19071">
    <property type="entry name" value="AKR_AKR1-5-like"/>
    <property type="match status" value="1"/>
</dbReference>
<dbReference type="PANTHER" id="PTHR43827">
    <property type="entry name" value="2,5-DIKETO-D-GLUCONIC ACID REDUCTASE"/>
    <property type="match status" value="1"/>
</dbReference>
<dbReference type="InterPro" id="IPR023210">
    <property type="entry name" value="NADP_OxRdtase_dom"/>
</dbReference>
<protein>
    <submittedName>
        <fullName evidence="9">Aldo/keto reductase</fullName>
    </submittedName>
</protein>
<keyword evidence="2" id="KW-0521">NADP</keyword>
<reference evidence="9 10" key="1">
    <citation type="submission" date="2016-10" db="EMBL/GenBank/DDBJ databases">
        <authorList>
            <person name="de Groot N.N."/>
        </authorList>
    </citation>
    <scope>NUCLEOTIDE SEQUENCE [LARGE SCALE GENOMIC DNA]</scope>
    <source>
        <strain evidence="9 10">DSM 9236</strain>
    </source>
</reference>
<feature type="active site" description="Proton donor" evidence="4">
    <location>
        <position position="109"/>
    </location>
</feature>
<dbReference type="PROSITE" id="PS51257">
    <property type="entry name" value="PROKAR_LIPOPROTEIN"/>
    <property type="match status" value="1"/>
</dbReference>
<dbReference type="STRING" id="1123323.SAMN05216245_103156"/>
<evidence type="ECO:0000256" key="2">
    <source>
        <dbReference type="ARBA" id="ARBA00022857"/>
    </source>
</evidence>
<sequence>MKCLKTWKRLISVLLLGLVVAGCASANGKADSKKPGEAVPPAAKSVMKAKGTEPVVLKEKGMWRVKLNSGYEMPVLGLGTWSQNNRTAEESVYVALKNGYRLIDTARYYGNEKGVGEGVRRAIADGIIKREEVFITSKIMPTDYHNASAAIDASLKDLGLTYLDLMLIHQPGSNDKAVYQAMEQGVKDGKIRSVGISNYYTKQQVDEVLSYAKIVPAVIQNENHIYYQNTALQDYVRPFGTVIECWYPFGGRGNTKDSFGNQTIVEIAKHHGKSPAQVILRWQLQAGYVTVPGSVNPDHIAENINVFDFELTPEEMQKIAGLNQRRRYENW</sequence>
<dbReference type="Gene3D" id="3.20.20.100">
    <property type="entry name" value="NADP-dependent oxidoreductase domain"/>
    <property type="match status" value="1"/>
</dbReference>
<keyword evidence="7" id="KW-0732">Signal</keyword>
<evidence type="ECO:0000256" key="3">
    <source>
        <dbReference type="ARBA" id="ARBA00023002"/>
    </source>
</evidence>
<dbReference type="FunFam" id="3.20.20.100:FF:000002">
    <property type="entry name" value="2,5-diketo-D-gluconic acid reductase A"/>
    <property type="match status" value="1"/>
</dbReference>
<feature type="chain" id="PRO_5011755964" evidence="7">
    <location>
        <begin position="27"/>
        <end position="331"/>
    </location>
</feature>
<dbReference type="Proteomes" id="UP000198896">
    <property type="component" value="Unassembled WGS sequence"/>
</dbReference>
<dbReference type="GO" id="GO:0016616">
    <property type="term" value="F:oxidoreductase activity, acting on the CH-OH group of donors, NAD or NADP as acceptor"/>
    <property type="evidence" value="ECO:0007669"/>
    <property type="project" value="UniProtKB-ARBA"/>
</dbReference>
<dbReference type="PIRSF" id="PIRSF000097">
    <property type="entry name" value="AKR"/>
    <property type="match status" value="1"/>
</dbReference>
<accession>A0A1I1Z5V3</accession>
<comment type="similarity">
    <text evidence="1">Belongs to the aldo/keto reductase family.</text>
</comment>
<evidence type="ECO:0000256" key="1">
    <source>
        <dbReference type="ARBA" id="ARBA00007905"/>
    </source>
</evidence>
<feature type="binding site" evidence="5">
    <location>
        <position position="169"/>
    </location>
    <ligand>
        <name>substrate</name>
    </ligand>
</feature>
<evidence type="ECO:0000256" key="6">
    <source>
        <dbReference type="PIRSR" id="PIRSR000097-3"/>
    </source>
</evidence>
<organism evidence="9 10">
    <name type="scientific">Succiniclasticum ruminis DSM 9236</name>
    <dbReference type="NCBI Taxonomy" id="1123323"/>
    <lineage>
        <taxon>Bacteria</taxon>
        <taxon>Bacillati</taxon>
        <taxon>Bacillota</taxon>
        <taxon>Negativicutes</taxon>
        <taxon>Acidaminococcales</taxon>
        <taxon>Acidaminococcaceae</taxon>
        <taxon>Succiniclasticum</taxon>
    </lineage>
</organism>
<dbReference type="PROSITE" id="PS00798">
    <property type="entry name" value="ALDOKETO_REDUCTASE_1"/>
    <property type="match status" value="1"/>
</dbReference>
<feature type="signal peptide" evidence="7">
    <location>
        <begin position="1"/>
        <end position="26"/>
    </location>
</feature>
<dbReference type="PROSITE" id="PS00062">
    <property type="entry name" value="ALDOKETO_REDUCTASE_2"/>
    <property type="match status" value="1"/>
</dbReference>